<keyword evidence="4 6" id="KW-0548">Nucleotidyltransferase</keyword>
<evidence type="ECO:0000256" key="1">
    <source>
        <dbReference type="ARBA" id="ARBA00009307"/>
    </source>
</evidence>
<dbReference type="NCBIfam" id="TIGR00448">
    <property type="entry name" value="rpoE"/>
    <property type="match status" value="1"/>
</dbReference>
<dbReference type="SUPFAM" id="SSF50249">
    <property type="entry name" value="Nucleic acid-binding proteins"/>
    <property type="match status" value="1"/>
</dbReference>
<proteinExistence type="inferred from homology"/>
<dbReference type="GO" id="GO:0003899">
    <property type="term" value="F:DNA-directed RNA polymerase activity"/>
    <property type="evidence" value="ECO:0007669"/>
    <property type="project" value="UniProtKB-UniRule"/>
</dbReference>
<dbReference type="NCBIfam" id="NF006333">
    <property type="entry name" value="PRK08563.1"/>
    <property type="match status" value="1"/>
</dbReference>
<comment type="domain">
    <text evidence="4">Forms 2 domains with an elongated structure; Rpo4 packs into the hinge region between the 2 domains.</text>
</comment>
<name>A0A7C4D6G5_STAMA</name>
<dbReference type="SUPFAM" id="SSF88798">
    <property type="entry name" value="N-terminal, heterodimerisation domain of RBP7 (RpoE)"/>
    <property type="match status" value="1"/>
</dbReference>
<evidence type="ECO:0000313" key="7">
    <source>
        <dbReference type="EMBL" id="HGU64767.1"/>
    </source>
</evidence>
<dbReference type="InterPro" id="IPR012340">
    <property type="entry name" value="NA-bd_OB-fold"/>
</dbReference>
<keyword evidence="4 6" id="KW-0808">Transferase</keyword>
<dbReference type="InterPro" id="IPR004519">
    <property type="entry name" value="RNAP_E/RPC8"/>
</dbReference>
<comment type="function">
    <text evidence="4">DNA-dependent RNA polymerase (RNAP) catalyzes the transcription of DNA into RNA using the four ribonucleoside triphosphates as substrates.</text>
</comment>
<reference evidence="6" key="1">
    <citation type="journal article" date="2020" name="mSystems">
        <title>Genome- and Community-Level Interaction Insights into Carbon Utilization and Element Cycling Functions of Hydrothermarchaeota in Hydrothermal Sediment.</title>
        <authorList>
            <person name="Zhou Z."/>
            <person name="Liu Y."/>
            <person name="Xu W."/>
            <person name="Pan J."/>
            <person name="Luo Z.H."/>
            <person name="Li M."/>
        </authorList>
    </citation>
    <scope>NUCLEOTIDE SEQUENCE [LARGE SCALE GENOMIC DNA]</scope>
    <source>
        <strain evidence="7">SpSt-622</strain>
        <strain evidence="6">SpSt-642</strain>
    </source>
</reference>
<sequence length="182" mass="20763">MVYRLYRVRGIVRIIPSKFGKSLEESAFEELRNRYEGAIISNMGIVVSVIDVKVNPLGKILLGDGATYHEVEFTLLCFNPFQHEIVEGEINTVIPEGLFIDLGAQDGFIHLSQISEEKVEYDPTRPGFILKQSKRIIEKNNIVRARVYGMSIQKGKGFRIQLTIRQPLLGRIDWIRKTVSSK</sequence>
<comment type="catalytic activity">
    <reaction evidence="4">
        <text>RNA(n) + a ribonucleoside 5'-triphosphate = RNA(n+1) + diphosphate</text>
        <dbReference type="Rhea" id="RHEA:21248"/>
        <dbReference type="Rhea" id="RHEA-COMP:14527"/>
        <dbReference type="Rhea" id="RHEA-COMP:17342"/>
        <dbReference type="ChEBI" id="CHEBI:33019"/>
        <dbReference type="ChEBI" id="CHEBI:61557"/>
        <dbReference type="ChEBI" id="CHEBI:140395"/>
        <dbReference type="EC" id="2.7.7.6"/>
    </reaction>
</comment>
<dbReference type="GO" id="GO:0000428">
    <property type="term" value="C:DNA-directed RNA polymerase complex"/>
    <property type="evidence" value="ECO:0007669"/>
    <property type="project" value="UniProtKB-KW"/>
</dbReference>
<dbReference type="InterPro" id="IPR036898">
    <property type="entry name" value="RNA_pol_Rpb7-like_N_sf"/>
</dbReference>
<dbReference type="GO" id="GO:0006352">
    <property type="term" value="P:DNA-templated transcription initiation"/>
    <property type="evidence" value="ECO:0007669"/>
    <property type="project" value="InterPro"/>
</dbReference>
<dbReference type="EC" id="2.7.7.6" evidence="4"/>
<dbReference type="HAMAP" id="MF_00865">
    <property type="entry name" value="RNApol_arch_Rpo7"/>
    <property type="match status" value="1"/>
</dbReference>
<dbReference type="PANTHER" id="PTHR12709:SF4">
    <property type="entry name" value="DNA-DIRECTED RNA POLYMERASE II SUBUNIT RPB7"/>
    <property type="match status" value="1"/>
</dbReference>
<protein>
    <recommendedName>
        <fullName evidence="4">DNA-directed RNA polymerase subunit Rpo7</fullName>
        <ecNumber evidence="4">2.7.7.6</ecNumber>
    </recommendedName>
    <alternativeName>
        <fullName evidence="4">DNA-directed RNA polymerase subunit E</fullName>
    </alternativeName>
</protein>
<dbReference type="InterPro" id="IPR003029">
    <property type="entry name" value="S1_domain"/>
</dbReference>
<dbReference type="InterPro" id="IPR045113">
    <property type="entry name" value="Rpb7-like"/>
</dbReference>
<dbReference type="InterPro" id="IPR005576">
    <property type="entry name" value="Rpb7-like_N"/>
</dbReference>
<feature type="domain" description="S1 motif" evidence="5">
    <location>
        <begin position="83"/>
        <end position="165"/>
    </location>
</feature>
<dbReference type="PROSITE" id="PS50126">
    <property type="entry name" value="S1"/>
    <property type="match status" value="1"/>
</dbReference>
<keyword evidence="3 4" id="KW-0804">Transcription</keyword>
<accession>A0A7C4D6G5</accession>
<dbReference type="CDD" id="cd04331">
    <property type="entry name" value="RNAP_E_N"/>
    <property type="match status" value="1"/>
</dbReference>
<dbReference type="GO" id="GO:0005737">
    <property type="term" value="C:cytoplasm"/>
    <property type="evidence" value="ECO:0007669"/>
    <property type="project" value="UniProtKB-SubCell"/>
</dbReference>
<evidence type="ECO:0000259" key="5">
    <source>
        <dbReference type="PROSITE" id="PS50126"/>
    </source>
</evidence>
<evidence type="ECO:0000256" key="2">
    <source>
        <dbReference type="ARBA" id="ARBA00022478"/>
    </source>
</evidence>
<dbReference type="Gene3D" id="2.40.50.140">
    <property type="entry name" value="Nucleic acid-binding proteins"/>
    <property type="match status" value="1"/>
</dbReference>
<dbReference type="InterPro" id="IPR046399">
    <property type="entry name" value="RNApol_Rpo7"/>
</dbReference>
<comment type="similarity">
    <text evidence="1 4">Belongs to the eukaryotic RPB7/RPC8 RNA polymerase subunit family.</text>
</comment>
<comment type="subunit">
    <text evidence="4">Part of the RNA polymerase complex. Forms a stalk with Rpo4 that extends from the main structure.</text>
</comment>
<dbReference type="SMART" id="SM00316">
    <property type="entry name" value="S1"/>
    <property type="match status" value="1"/>
</dbReference>
<comment type="subcellular location">
    <subcellularLocation>
        <location evidence="4">Cytoplasm</location>
    </subcellularLocation>
</comment>
<evidence type="ECO:0000256" key="4">
    <source>
        <dbReference type="HAMAP-Rule" id="MF_00865"/>
    </source>
</evidence>
<dbReference type="EMBL" id="DTBJ01000013">
    <property type="protein sequence ID" value="HGM58195.1"/>
    <property type="molecule type" value="Genomic_DNA"/>
</dbReference>
<dbReference type="Gene3D" id="3.30.1490.120">
    <property type="entry name" value="RNA polymerase Rpb7-like, N-terminal domain"/>
    <property type="match status" value="1"/>
</dbReference>
<dbReference type="Pfam" id="PF00575">
    <property type="entry name" value="S1"/>
    <property type="match status" value="1"/>
</dbReference>
<evidence type="ECO:0000313" key="6">
    <source>
        <dbReference type="EMBL" id="HGM58195.1"/>
    </source>
</evidence>
<keyword evidence="4" id="KW-0963">Cytoplasm</keyword>
<dbReference type="PANTHER" id="PTHR12709">
    <property type="entry name" value="DNA-DIRECTED RNA POLYMERASE II, III"/>
    <property type="match status" value="1"/>
</dbReference>
<dbReference type="EMBL" id="DTAN01000042">
    <property type="protein sequence ID" value="HGU64767.1"/>
    <property type="molecule type" value="Genomic_DNA"/>
</dbReference>
<dbReference type="GO" id="GO:0003677">
    <property type="term" value="F:DNA binding"/>
    <property type="evidence" value="ECO:0007669"/>
    <property type="project" value="InterPro"/>
</dbReference>
<keyword evidence="2 4" id="KW-0240">DNA-directed RNA polymerase</keyword>
<dbReference type="AlphaFoldDB" id="A0A7C4D6G5"/>
<comment type="caution">
    <text evidence="6">The sequence shown here is derived from an EMBL/GenBank/DDBJ whole genome shotgun (WGS) entry which is preliminary data.</text>
</comment>
<gene>
    <name evidence="4" type="primary">rpo7</name>
    <name evidence="4" type="synonym">rpoE</name>
    <name evidence="7" type="ORF">ENT92_00930</name>
    <name evidence="6" type="ORF">ENU14_01200</name>
</gene>
<organism evidence="6">
    <name type="scientific">Staphylothermus marinus</name>
    <dbReference type="NCBI Taxonomy" id="2280"/>
    <lineage>
        <taxon>Archaea</taxon>
        <taxon>Thermoproteota</taxon>
        <taxon>Thermoprotei</taxon>
        <taxon>Desulfurococcales</taxon>
        <taxon>Desulfurococcaceae</taxon>
        <taxon>Staphylothermus</taxon>
    </lineage>
</organism>
<dbReference type="Pfam" id="PF03876">
    <property type="entry name" value="SHS2_Rpb7-N"/>
    <property type="match status" value="1"/>
</dbReference>
<evidence type="ECO:0000256" key="3">
    <source>
        <dbReference type="ARBA" id="ARBA00023163"/>
    </source>
</evidence>